<dbReference type="InterPro" id="IPR023753">
    <property type="entry name" value="FAD/NAD-binding_dom"/>
</dbReference>
<feature type="domain" description="FAD/NAD(P)-binding" evidence="6">
    <location>
        <begin position="1"/>
        <end position="287"/>
    </location>
</feature>
<keyword evidence="5" id="KW-0560">Oxidoreductase</keyword>
<name>A0A368N949_9EURY</name>
<dbReference type="SUPFAM" id="SSF51905">
    <property type="entry name" value="FAD/NAD(P)-binding domain"/>
    <property type="match status" value="2"/>
</dbReference>
<dbReference type="RefSeq" id="WP_114447647.1">
    <property type="nucleotide sequence ID" value="NZ_QPHM01000001.1"/>
</dbReference>
<evidence type="ECO:0000256" key="5">
    <source>
        <dbReference type="ARBA" id="ARBA00023002"/>
    </source>
</evidence>
<dbReference type="InterPro" id="IPR036188">
    <property type="entry name" value="FAD/NAD-bd_sf"/>
</dbReference>
<dbReference type="PANTHER" id="PTHR42913:SF3">
    <property type="entry name" value="64 KDA MITOCHONDRIAL NADH DEHYDROGENASE (EUROFUNG)"/>
    <property type="match status" value="1"/>
</dbReference>
<keyword evidence="4" id="KW-0274">FAD</keyword>
<evidence type="ECO:0000313" key="8">
    <source>
        <dbReference type="Proteomes" id="UP000252189"/>
    </source>
</evidence>
<keyword evidence="8" id="KW-1185">Reference proteome</keyword>
<sequence length="377" mass="39736">MRVVVLGAGYAGLTLARRLESKLPETVDLVVVDEADQHLVQHELHRVIRRPAVEDAITVPLRDALDRATIRATRVEDLDRDSRRVYLRDGTLDYDYAAVCLGAQTAFYDLPGVDEHGIPLKRLAHAHRIRDAVLDACAVDGRAVVGGAGLSGVQVAGELAALADERGADLDVTVLERLDSVAPAFPDAFQSAVHDALDAAGVTVHTNARVTGATAEAVELDDRTVPYDAFVWTGGIRGPDALGSDRPVVRGDLRLDDHTFAVGDAARVVDADGEAVPASAAAAIREARTVATNVDRLVRWELDGGDAAEGFTPKLDPFRFDAPGWIASVGDDAVATVGPKVFTGAAARTMKATVGAGHLSSVGAISRAADLVREELG</sequence>
<comment type="caution">
    <text evidence="7">The sequence shown here is derived from an EMBL/GenBank/DDBJ whole genome shotgun (WGS) entry which is preliminary data.</text>
</comment>
<dbReference type="Gene3D" id="3.50.50.100">
    <property type="match status" value="1"/>
</dbReference>
<evidence type="ECO:0000259" key="6">
    <source>
        <dbReference type="Pfam" id="PF07992"/>
    </source>
</evidence>
<reference evidence="7 8" key="1">
    <citation type="submission" date="2018-07" db="EMBL/GenBank/DDBJ databases">
        <title>Genome sequences of Haloplanus salinus JCM 18368T.</title>
        <authorList>
            <person name="Kim Y.B."/>
            <person name="Roh S.W."/>
        </authorList>
    </citation>
    <scope>NUCLEOTIDE SEQUENCE [LARGE SCALE GENOMIC DNA]</scope>
    <source>
        <strain evidence="7 8">JCM 18368</strain>
    </source>
</reference>
<keyword evidence="3" id="KW-0285">Flavoprotein</keyword>
<dbReference type="AlphaFoldDB" id="A0A368N949"/>
<dbReference type="GO" id="GO:0019646">
    <property type="term" value="P:aerobic electron transport chain"/>
    <property type="evidence" value="ECO:0007669"/>
    <property type="project" value="TreeGrafter"/>
</dbReference>
<dbReference type="EMBL" id="QPHM01000001">
    <property type="protein sequence ID" value="RCU46095.1"/>
    <property type="molecule type" value="Genomic_DNA"/>
</dbReference>
<dbReference type="OrthoDB" id="38899at2157"/>
<comment type="similarity">
    <text evidence="2">Belongs to the NADH dehydrogenase family.</text>
</comment>
<evidence type="ECO:0000256" key="3">
    <source>
        <dbReference type="ARBA" id="ARBA00022630"/>
    </source>
</evidence>
<dbReference type="Pfam" id="PF07992">
    <property type="entry name" value="Pyr_redox_2"/>
    <property type="match status" value="1"/>
</dbReference>
<comment type="cofactor">
    <cofactor evidence="1">
        <name>FAD</name>
        <dbReference type="ChEBI" id="CHEBI:57692"/>
    </cofactor>
</comment>
<accession>A0A368N949</accession>
<dbReference type="Proteomes" id="UP000252189">
    <property type="component" value="Unassembled WGS sequence"/>
</dbReference>
<organism evidence="7 8">
    <name type="scientific">Haloplanus salinus</name>
    <dbReference type="NCBI Taxonomy" id="1126245"/>
    <lineage>
        <taxon>Archaea</taxon>
        <taxon>Methanobacteriati</taxon>
        <taxon>Methanobacteriota</taxon>
        <taxon>Stenosarchaea group</taxon>
        <taxon>Halobacteria</taxon>
        <taxon>Halobacteriales</taxon>
        <taxon>Haloferacaceae</taxon>
        <taxon>Haloplanus</taxon>
    </lineage>
</organism>
<evidence type="ECO:0000256" key="2">
    <source>
        <dbReference type="ARBA" id="ARBA00005272"/>
    </source>
</evidence>
<protein>
    <submittedName>
        <fullName evidence="7">NADH dehydrogenase FAD-containing subunit</fullName>
    </submittedName>
</protein>
<evidence type="ECO:0000256" key="1">
    <source>
        <dbReference type="ARBA" id="ARBA00001974"/>
    </source>
</evidence>
<dbReference type="PANTHER" id="PTHR42913">
    <property type="entry name" value="APOPTOSIS-INDUCING FACTOR 1"/>
    <property type="match status" value="1"/>
</dbReference>
<evidence type="ECO:0000256" key="4">
    <source>
        <dbReference type="ARBA" id="ARBA00022827"/>
    </source>
</evidence>
<gene>
    <name evidence="7" type="ORF">DU504_01540</name>
</gene>
<dbReference type="GO" id="GO:0003955">
    <property type="term" value="F:NAD(P)H dehydrogenase (quinone) activity"/>
    <property type="evidence" value="ECO:0007669"/>
    <property type="project" value="TreeGrafter"/>
</dbReference>
<dbReference type="InterPro" id="IPR051169">
    <property type="entry name" value="NADH-Q_oxidoreductase"/>
</dbReference>
<evidence type="ECO:0000313" key="7">
    <source>
        <dbReference type="EMBL" id="RCU46095.1"/>
    </source>
</evidence>
<proteinExistence type="inferred from homology"/>